<dbReference type="InterPro" id="IPR007404">
    <property type="entry name" value="YdjM-like"/>
</dbReference>
<feature type="transmembrane region" description="Helical" evidence="1">
    <location>
        <begin position="138"/>
        <end position="157"/>
    </location>
</feature>
<comment type="caution">
    <text evidence="2">The sequence shown here is derived from an EMBL/GenBank/DDBJ whole genome shotgun (WGS) entry which is preliminary data.</text>
</comment>
<keyword evidence="3" id="KW-1185">Reference proteome</keyword>
<dbReference type="PATRIC" id="fig|1234595.3.peg.1753"/>
<feature type="transmembrane region" description="Helical" evidence="1">
    <location>
        <begin position="29"/>
        <end position="47"/>
    </location>
</feature>
<organism evidence="2 3">
    <name type="scientific">Pacificimonas flava</name>
    <dbReference type="NCBI Taxonomy" id="1234595"/>
    <lineage>
        <taxon>Bacteria</taxon>
        <taxon>Pseudomonadati</taxon>
        <taxon>Pseudomonadota</taxon>
        <taxon>Alphaproteobacteria</taxon>
        <taxon>Sphingomonadales</taxon>
        <taxon>Sphingosinicellaceae</taxon>
        <taxon>Pacificimonas</taxon>
    </lineage>
</organism>
<proteinExistence type="predicted"/>
<evidence type="ECO:0000313" key="3">
    <source>
        <dbReference type="Proteomes" id="UP000011717"/>
    </source>
</evidence>
<protein>
    <submittedName>
        <fullName evidence="2">Membrane-bound metal-dependent hydrolase</fullName>
    </submittedName>
</protein>
<feature type="transmembrane region" description="Helical" evidence="1">
    <location>
        <begin position="106"/>
        <end position="126"/>
    </location>
</feature>
<gene>
    <name evidence="2" type="ORF">C725_1750</name>
</gene>
<keyword evidence="2" id="KW-0378">Hydrolase</keyword>
<dbReference type="Pfam" id="PF04307">
    <property type="entry name" value="YdjM"/>
    <property type="match status" value="1"/>
</dbReference>
<evidence type="ECO:0000256" key="1">
    <source>
        <dbReference type="SAM" id="Phobius"/>
    </source>
</evidence>
<dbReference type="GO" id="GO:0016787">
    <property type="term" value="F:hydrolase activity"/>
    <property type="evidence" value="ECO:0007669"/>
    <property type="project" value="UniProtKB-KW"/>
</dbReference>
<dbReference type="AlphaFoldDB" id="M2SBF5"/>
<reference evidence="2 3" key="1">
    <citation type="journal article" date="2013" name="Genome Announc.">
        <title>Draft Genome Sequence of Strain JLT2015T, Belonging to the Family Sphingomonadaceae of the Alphaproteobacteria.</title>
        <authorList>
            <person name="Tang K."/>
            <person name="Liu K."/>
            <person name="Li S."/>
            <person name="Jiao N."/>
        </authorList>
    </citation>
    <scope>NUCLEOTIDE SEQUENCE [LARGE SCALE GENOMIC DNA]</scope>
    <source>
        <strain evidence="2 3">JLT2015</strain>
    </source>
</reference>
<feature type="transmembrane region" description="Helical" evidence="1">
    <location>
        <begin position="68"/>
        <end position="86"/>
    </location>
</feature>
<accession>M2SBF5</accession>
<keyword evidence="1" id="KW-1133">Transmembrane helix</keyword>
<dbReference type="EMBL" id="AMRV01000005">
    <property type="protein sequence ID" value="EMD82710.1"/>
    <property type="molecule type" value="Genomic_DNA"/>
</dbReference>
<sequence>MIAANIPDLDAIALVFGENLAFRRGLTHGPIGLLLLPVLLTLAMLGFDKWQARRGKRPPDRLPVRAGWLLLLAYIGALSHPALDFLNTYGVRCLAPFSDRWFYGDTLFIIDVWLWTVLAIGTFWAQRRRRGGVKRPRLPAQAAILILCAYIAGMGAFSAASESAARAAVAQAGYGTAELAIASPPPVDPFRRRLIYRTEDRRVGWGEVALGGPVVLDAPPRPDAMDDPRIAAAAAGSKPLRDFLFWSRVPFARFEGGEVIVSDARYTDRFASSNFTVRAPVSAADRE</sequence>
<dbReference type="Proteomes" id="UP000011717">
    <property type="component" value="Unassembled WGS sequence"/>
</dbReference>
<keyword evidence="1" id="KW-0472">Membrane</keyword>
<keyword evidence="1" id="KW-0812">Transmembrane</keyword>
<name>M2SBF5_9SPHN</name>
<evidence type="ECO:0000313" key="2">
    <source>
        <dbReference type="EMBL" id="EMD82710.1"/>
    </source>
</evidence>